<dbReference type="AlphaFoldDB" id="A0A2T3G4E6"/>
<reference evidence="8 9" key="1">
    <citation type="journal article" date="2019" name="Int. J. Syst. Evol. Microbiol.">
        <title>Faecalibacillus intestinalis gen. nov., sp. nov. and Faecalibacillus faecis sp. nov., isolated from human faeces.</title>
        <authorList>
            <person name="Seo B."/>
            <person name="Jeon K."/>
            <person name="Baek I."/>
            <person name="Lee Y.M."/>
            <person name="Baek K."/>
            <person name="Ko G."/>
        </authorList>
    </citation>
    <scope>NUCLEOTIDE SEQUENCE [LARGE SCALE GENOMIC DNA]</scope>
    <source>
        <strain evidence="8 9">SNUG30099</strain>
    </source>
</reference>
<evidence type="ECO:0000256" key="1">
    <source>
        <dbReference type="ARBA" id="ARBA00009437"/>
    </source>
</evidence>
<dbReference type="RefSeq" id="WP_107029569.1">
    <property type="nucleotide sequence ID" value="NZ_AP024085.1"/>
</dbReference>
<dbReference type="FunFam" id="1.10.10.10:FF:000001">
    <property type="entry name" value="LysR family transcriptional regulator"/>
    <property type="match status" value="1"/>
</dbReference>
<dbReference type="InterPro" id="IPR036390">
    <property type="entry name" value="WH_DNA-bd_sf"/>
</dbReference>
<reference evidence="6" key="2">
    <citation type="journal article" date="2020" name="Microbiol. Resour. Announc.">
        <title>Complete Genome Sequence of Faecalibacillus intestinalis JCM 34082, Isolated from Feces from a Healthy Japanese Female.</title>
        <authorList>
            <person name="Sakamoto M."/>
            <person name="Ikeyama N."/>
            <person name="Toyoda A."/>
            <person name="Murakami T."/>
            <person name="Mori H."/>
            <person name="Ohkuma M."/>
        </authorList>
    </citation>
    <scope>NUCLEOTIDE SEQUENCE</scope>
    <source>
        <strain evidence="6">14EGH31</strain>
    </source>
</reference>
<dbReference type="InterPro" id="IPR000847">
    <property type="entry name" value="LysR_HTH_N"/>
</dbReference>
<dbReference type="PRINTS" id="PR00039">
    <property type="entry name" value="HTHLYSR"/>
</dbReference>
<keyword evidence="9" id="KW-1185">Reference proteome</keyword>
<dbReference type="PANTHER" id="PTHR30419:SF8">
    <property type="entry name" value="NITROGEN ASSIMILATION TRANSCRIPTIONAL ACTIVATOR-RELATED"/>
    <property type="match status" value="1"/>
</dbReference>
<dbReference type="SUPFAM" id="SSF53850">
    <property type="entry name" value="Periplasmic binding protein-like II"/>
    <property type="match status" value="1"/>
</dbReference>
<dbReference type="InterPro" id="IPR050950">
    <property type="entry name" value="HTH-type_LysR_regulators"/>
</dbReference>
<comment type="similarity">
    <text evidence="1">Belongs to the LysR transcriptional regulatory family.</text>
</comment>
<dbReference type="InterPro" id="IPR036388">
    <property type="entry name" value="WH-like_DNA-bd_sf"/>
</dbReference>
<evidence type="ECO:0000256" key="2">
    <source>
        <dbReference type="ARBA" id="ARBA00023015"/>
    </source>
</evidence>
<dbReference type="EMBL" id="PYLQ01000005">
    <property type="protein sequence ID" value="PST42407.1"/>
    <property type="molecule type" value="Genomic_DNA"/>
</dbReference>
<reference evidence="7" key="4">
    <citation type="submission" date="2022-06" db="EMBL/GenBank/DDBJ databases">
        <title>Isolation of gut microbiota from human fecal samples.</title>
        <authorList>
            <person name="Pamer E.G."/>
            <person name="Barat B."/>
            <person name="Waligurski E."/>
            <person name="Medina S."/>
            <person name="Paddock L."/>
            <person name="Mostad J."/>
        </authorList>
    </citation>
    <scope>NUCLEOTIDE SEQUENCE</scope>
    <source>
        <strain evidence="7">DFI.6.24</strain>
    </source>
</reference>
<dbReference type="Proteomes" id="UP000593842">
    <property type="component" value="Chromosome"/>
</dbReference>
<sequence length="306" mass="35338">MEFRLLQYFLAIAREETILKAAESLNVTQPTLSRQMKELEDHLQKQLFIRGNRKITLTEEGILLRQRAEEIVSLVEKTESEIMLFDETLSGEVCIGSGETLGIEIICKAIQRVQEDYPRIQFHLFSGNEQDVTDRLEKGLIDFGLIIEPANIYKYNHLSLPYQDLWGIYINKEHPLALKESITPQDLIDVPLLCSSQELKYKQIENWANPYFSKYHIIATYNLIYNASILTKECNGAVISLKNLINTSGESSLCFRPLDPQITSSLAFIWKKYRVLSKPAQYFLKVLEEETKKAHKCSQINKNMIK</sequence>
<dbReference type="GO" id="GO:0003700">
    <property type="term" value="F:DNA-binding transcription factor activity"/>
    <property type="evidence" value="ECO:0007669"/>
    <property type="project" value="InterPro"/>
</dbReference>
<dbReference type="CDD" id="cd05466">
    <property type="entry name" value="PBP2_LTTR_substrate"/>
    <property type="match status" value="1"/>
</dbReference>
<dbReference type="Pfam" id="PF03466">
    <property type="entry name" value="LysR_substrate"/>
    <property type="match status" value="1"/>
</dbReference>
<organism evidence="8 9">
    <name type="scientific">Faecalibacillus intestinalis</name>
    <dbReference type="NCBI Taxonomy" id="1982626"/>
    <lineage>
        <taxon>Bacteria</taxon>
        <taxon>Bacillati</taxon>
        <taxon>Bacillota</taxon>
        <taxon>Erysipelotrichia</taxon>
        <taxon>Erysipelotrichales</taxon>
        <taxon>Coprobacillaceae</taxon>
        <taxon>Faecalibacillus</taxon>
    </lineage>
</organism>
<gene>
    <name evidence="8" type="ORF">C7U54_05510</name>
    <name evidence="6" type="ORF">Fi14EGH31_21510</name>
    <name evidence="7" type="ORF">NE542_12880</name>
</gene>
<dbReference type="GeneID" id="70580589"/>
<evidence type="ECO:0000256" key="4">
    <source>
        <dbReference type="ARBA" id="ARBA00023163"/>
    </source>
</evidence>
<evidence type="ECO:0000313" key="8">
    <source>
        <dbReference type="EMBL" id="PST42407.1"/>
    </source>
</evidence>
<dbReference type="Gene3D" id="3.40.190.290">
    <property type="match status" value="1"/>
</dbReference>
<dbReference type="Pfam" id="PF00126">
    <property type="entry name" value="HTH_1"/>
    <property type="match status" value="1"/>
</dbReference>
<proteinExistence type="inferred from homology"/>
<dbReference type="GO" id="GO:0003677">
    <property type="term" value="F:DNA binding"/>
    <property type="evidence" value="ECO:0007669"/>
    <property type="project" value="UniProtKB-KW"/>
</dbReference>
<keyword evidence="2" id="KW-0805">Transcription regulation</keyword>
<reference evidence="10" key="3">
    <citation type="submission" date="2020-09" db="EMBL/GenBank/DDBJ databases">
        <title>Complete genome sequencing of Faecalibacillus intestinalis strain 14EGH31.</title>
        <authorList>
            <person name="Sakamoto M."/>
            <person name="Murakami T."/>
            <person name="Mori H."/>
        </authorList>
    </citation>
    <scope>NUCLEOTIDE SEQUENCE [LARGE SCALE GENOMIC DNA]</scope>
    <source>
        <strain evidence="10">14EGH31</strain>
    </source>
</reference>
<feature type="domain" description="HTH lysR-type" evidence="5">
    <location>
        <begin position="1"/>
        <end position="58"/>
    </location>
</feature>
<dbReference type="PROSITE" id="PS50931">
    <property type="entry name" value="HTH_LYSR"/>
    <property type="match status" value="1"/>
</dbReference>
<evidence type="ECO:0000313" key="9">
    <source>
        <dbReference type="Proteomes" id="UP000240974"/>
    </source>
</evidence>
<evidence type="ECO:0000256" key="3">
    <source>
        <dbReference type="ARBA" id="ARBA00023125"/>
    </source>
</evidence>
<evidence type="ECO:0000313" key="7">
    <source>
        <dbReference type="EMBL" id="MCQ5062712.1"/>
    </source>
</evidence>
<keyword evidence="4" id="KW-0804">Transcription</keyword>
<accession>A0A2T3G4E6</accession>
<dbReference type="GO" id="GO:0005829">
    <property type="term" value="C:cytosol"/>
    <property type="evidence" value="ECO:0007669"/>
    <property type="project" value="TreeGrafter"/>
</dbReference>
<evidence type="ECO:0000313" key="10">
    <source>
        <dbReference type="Proteomes" id="UP000593842"/>
    </source>
</evidence>
<evidence type="ECO:0000313" key="6">
    <source>
        <dbReference type="EMBL" id="BCL58439.1"/>
    </source>
</evidence>
<dbReference type="InterPro" id="IPR005119">
    <property type="entry name" value="LysR_subst-bd"/>
</dbReference>
<keyword evidence="3" id="KW-0238">DNA-binding</keyword>
<dbReference type="SUPFAM" id="SSF46785">
    <property type="entry name" value="Winged helix' DNA-binding domain"/>
    <property type="match status" value="1"/>
</dbReference>
<dbReference type="Proteomes" id="UP001204814">
    <property type="component" value="Unassembled WGS sequence"/>
</dbReference>
<protein>
    <submittedName>
        <fullName evidence="8">LysR family transcriptional regulator</fullName>
    </submittedName>
</protein>
<name>A0A2T3G4E6_9FIRM</name>
<dbReference type="Gene3D" id="1.10.10.10">
    <property type="entry name" value="Winged helix-like DNA-binding domain superfamily/Winged helix DNA-binding domain"/>
    <property type="match status" value="1"/>
</dbReference>
<dbReference type="KEGG" id="fit:Fi14EGH31_21510"/>
<evidence type="ECO:0000259" key="5">
    <source>
        <dbReference type="PROSITE" id="PS50931"/>
    </source>
</evidence>
<dbReference type="EMBL" id="JANGBO010000017">
    <property type="protein sequence ID" value="MCQ5062712.1"/>
    <property type="molecule type" value="Genomic_DNA"/>
</dbReference>
<dbReference type="PANTHER" id="PTHR30419">
    <property type="entry name" value="HTH-TYPE TRANSCRIPTIONAL REGULATOR YBHD"/>
    <property type="match status" value="1"/>
</dbReference>
<dbReference type="Proteomes" id="UP000240974">
    <property type="component" value="Unassembled WGS sequence"/>
</dbReference>
<dbReference type="EMBL" id="AP024085">
    <property type="protein sequence ID" value="BCL58439.1"/>
    <property type="molecule type" value="Genomic_DNA"/>
</dbReference>